<accession>A0A4U9QU62</accession>
<dbReference type="RefSeq" id="WP_243117910.1">
    <property type="nucleotide sequence ID" value="NZ_CBCRUQ010000025.1"/>
</dbReference>
<reference evidence="3 4" key="1">
    <citation type="submission" date="2019-05" db="EMBL/GenBank/DDBJ databases">
        <authorList>
            <consortium name="Pathogen Informatics"/>
        </authorList>
    </citation>
    <scope>NUCLEOTIDE SEQUENCE [LARGE SCALE GENOMIC DNA]</scope>
    <source>
        <strain evidence="3 4">NCTC503</strain>
    </source>
</reference>
<protein>
    <submittedName>
        <fullName evidence="3">ABC transporter</fullName>
        <ecNumber evidence="3">3.6.3.-</ecNumber>
    </submittedName>
</protein>
<organism evidence="3 4">
    <name type="scientific">Hathewaya histolytica</name>
    <name type="common">Clostridium histolyticum</name>
    <dbReference type="NCBI Taxonomy" id="1498"/>
    <lineage>
        <taxon>Bacteria</taxon>
        <taxon>Bacillati</taxon>
        <taxon>Bacillota</taxon>
        <taxon>Clostridia</taxon>
        <taxon>Eubacteriales</taxon>
        <taxon>Clostridiaceae</taxon>
        <taxon>Hathewaya</taxon>
    </lineage>
</organism>
<proteinExistence type="predicted"/>
<keyword evidence="1" id="KW-0813">Transport</keyword>
<gene>
    <name evidence="3" type="primary">lolD_1</name>
    <name evidence="3" type="ORF">NCTC503_00027</name>
</gene>
<sequence>MKKNETVLLAKEIEKVYDSGKNKVHALRNITLKLCKGEMLAIMGSSGSGKSTLLNILGALDSPTGGKIFIDGEEIKDYHIEPYATKYRSESIGFIFQSYNLLKDLTIEENLALPLILKGCSPKEIKDKVENLIKLIRLEGGENHRPVELSGGQQQRVAIARALITNPSVLLADEPTGNLGYY</sequence>
<dbReference type="InterPro" id="IPR003439">
    <property type="entry name" value="ABC_transporter-like_ATP-bd"/>
</dbReference>
<dbReference type="GO" id="GO:0005886">
    <property type="term" value="C:plasma membrane"/>
    <property type="evidence" value="ECO:0007669"/>
    <property type="project" value="TreeGrafter"/>
</dbReference>
<dbReference type="EC" id="3.6.3.-" evidence="3"/>
<dbReference type="CDD" id="cd03255">
    <property type="entry name" value="ABC_MJ0796_LolCDE_FtsE"/>
    <property type="match status" value="1"/>
</dbReference>
<evidence type="ECO:0000313" key="4">
    <source>
        <dbReference type="Proteomes" id="UP000308489"/>
    </source>
</evidence>
<dbReference type="PANTHER" id="PTHR24220">
    <property type="entry name" value="IMPORT ATP-BINDING PROTEIN"/>
    <property type="match status" value="1"/>
</dbReference>
<dbReference type="PROSITE" id="PS00211">
    <property type="entry name" value="ABC_TRANSPORTER_1"/>
    <property type="match status" value="1"/>
</dbReference>
<dbReference type="InterPro" id="IPR017871">
    <property type="entry name" value="ABC_transporter-like_CS"/>
</dbReference>
<dbReference type="InterPro" id="IPR027417">
    <property type="entry name" value="P-loop_NTPase"/>
</dbReference>
<dbReference type="Gene3D" id="3.40.50.300">
    <property type="entry name" value="P-loop containing nucleotide triphosphate hydrolases"/>
    <property type="match status" value="1"/>
</dbReference>
<dbReference type="Proteomes" id="UP000308489">
    <property type="component" value="Chromosome 1"/>
</dbReference>
<dbReference type="AlphaFoldDB" id="A0A4U9QU62"/>
<dbReference type="InterPro" id="IPR017911">
    <property type="entry name" value="MacB-like_ATP-bd"/>
</dbReference>
<dbReference type="PROSITE" id="PS50893">
    <property type="entry name" value="ABC_TRANSPORTER_2"/>
    <property type="match status" value="1"/>
</dbReference>
<feature type="domain" description="ABC transporter" evidence="2">
    <location>
        <begin position="8"/>
        <end position="182"/>
    </location>
</feature>
<dbReference type="SUPFAM" id="SSF52540">
    <property type="entry name" value="P-loop containing nucleoside triphosphate hydrolases"/>
    <property type="match status" value="1"/>
</dbReference>
<evidence type="ECO:0000259" key="2">
    <source>
        <dbReference type="PROSITE" id="PS50893"/>
    </source>
</evidence>
<name>A0A4U9QU62_HATHI</name>
<dbReference type="PANTHER" id="PTHR24220:SF86">
    <property type="entry name" value="ABC TRANSPORTER ABCH.1"/>
    <property type="match status" value="1"/>
</dbReference>
<dbReference type="GO" id="GO:0022857">
    <property type="term" value="F:transmembrane transporter activity"/>
    <property type="evidence" value="ECO:0007669"/>
    <property type="project" value="TreeGrafter"/>
</dbReference>
<keyword evidence="4" id="KW-1185">Reference proteome</keyword>
<dbReference type="KEGG" id="hhw:NCTC503_00027"/>
<dbReference type="EMBL" id="LR590481">
    <property type="protein sequence ID" value="VTQ81548.1"/>
    <property type="molecule type" value="Genomic_DNA"/>
</dbReference>
<dbReference type="InterPro" id="IPR015854">
    <property type="entry name" value="ABC_transpr_LolD-like"/>
</dbReference>
<dbReference type="Pfam" id="PF00005">
    <property type="entry name" value="ABC_tran"/>
    <property type="match status" value="1"/>
</dbReference>
<dbReference type="GO" id="GO:0005524">
    <property type="term" value="F:ATP binding"/>
    <property type="evidence" value="ECO:0007669"/>
    <property type="project" value="InterPro"/>
</dbReference>
<dbReference type="GO" id="GO:0016887">
    <property type="term" value="F:ATP hydrolysis activity"/>
    <property type="evidence" value="ECO:0007669"/>
    <property type="project" value="InterPro"/>
</dbReference>
<keyword evidence="3" id="KW-0378">Hydrolase</keyword>
<evidence type="ECO:0000313" key="3">
    <source>
        <dbReference type="EMBL" id="VTQ81548.1"/>
    </source>
</evidence>
<evidence type="ECO:0000256" key="1">
    <source>
        <dbReference type="ARBA" id="ARBA00022448"/>
    </source>
</evidence>